<feature type="transmembrane region" description="Helical" evidence="1">
    <location>
        <begin position="93"/>
        <end position="116"/>
    </location>
</feature>
<accession>A0ABQ4P089</accession>
<evidence type="ECO:0008006" key="4">
    <source>
        <dbReference type="Google" id="ProtNLM"/>
    </source>
</evidence>
<comment type="caution">
    <text evidence="2">The sequence shown here is derived from an EMBL/GenBank/DDBJ whole genome shotgun (WGS) entry which is preliminary data.</text>
</comment>
<keyword evidence="1" id="KW-0812">Transmembrane</keyword>
<dbReference type="Proteomes" id="UP000773469">
    <property type="component" value="Unassembled WGS sequence"/>
</dbReference>
<keyword evidence="1" id="KW-1133">Transmembrane helix</keyword>
<keyword evidence="1" id="KW-0472">Membrane</keyword>
<keyword evidence="3" id="KW-1185">Reference proteome</keyword>
<protein>
    <recommendedName>
        <fullName evidence="4">Acid-resistance membrane protein</fullName>
    </recommendedName>
</protein>
<evidence type="ECO:0000313" key="2">
    <source>
        <dbReference type="EMBL" id="GIU40905.1"/>
    </source>
</evidence>
<feature type="transmembrane region" description="Helical" evidence="1">
    <location>
        <begin position="68"/>
        <end position="87"/>
    </location>
</feature>
<name>A0ABQ4P089_SHECO</name>
<evidence type="ECO:0000256" key="1">
    <source>
        <dbReference type="SAM" id="Phobius"/>
    </source>
</evidence>
<evidence type="ECO:0000313" key="3">
    <source>
        <dbReference type="Proteomes" id="UP000773469"/>
    </source>
</evidence>
<dbReference type="RefSeq" id="WP_220756879.1">
    <property type="nucleotide sequence ID" value="NZ_BPEU01000013.1"/>
</dbReference>
<reference evidence="2 3" key="1">
    <citation type="submission" date="2021-05" db="EMBL/GenBank/DDBJ databases">
        <title>Molecular characterization for Shewanella algae harboring chromosomal blaOXA-55-like strains isolated from clinical and environment sample.</title>
        <authorList>
            <person name="Ohama Y."/>
            <person name="Aoki K."/>
            <person name="Harada S."/>
            <person name="Moriya K."/>
            <person name="Ishii Y."/>
            <person name="Tateda K."/>
        </authorList>
    </citation>
    <scope>NUCLEOTIDE SEQUENCE [LARGE SCALE GENOMIC DNA]</scope>
    <source>
        <strain evidence="2 3">MBTL60-118</strain>
    </source>
</reference>
<sequence length="124" mass="13166">MGKSRKYTNSLNTLGIGLFFLGTNNLAHTSVVTVSGALVVVLGLMLILSHFLLMLIEGRKTGGIRDAITSVLVTYLLDIGVALLGVYQSFSPMVGGIMFVLAGNLIILHFGLILLLSKYRGGSP</sequence>
<feature type="transmembrane region" description="Helical" evidence="1">
    <location>
        <begin position="37"/>
        <end position="56"/>
    </location>
</feature>
<organism evidence="2 3">
    <name type="scientific">Shewanella colwelliana</name>
    <name type="common">Alteromonas colwelliana</name>
    <dbReference type="NCBI Taxonomy" id="23"/>
    <lineage>
        <taxon>Bacteria</taxon>
        <taxon>Pseudomonadati</taxon>
        <taxon>Pseudomonadota</taxon>
        <taxon>Gammaproteobacteria</taxon>
        <taxon>Alteromonadales</taxon>
        <taxon>Shewanellaceae</taxon>
        <taxon>Shewanella</taxon>
    </lineage>
</organism>
<proteinExistence type="predicted"/>
<gene>
    <name evidence="2" type="ORF">TUM3794_19960</name>
</gene>
<dbReference type="EMBL" id="BPEU01000013">
    <property type="protein sequence ID" value="GIU40905.1"/>
    <property type="molecule type" value="Genomic_DNA"/>
</dbReference>